<evidence type="ECO:0000256" key="5">
    <source>
        <dbReference type="ARBA" id="ARBA00023163"/>
    </source>
</evidence>
<evidence type="ECO:0000256" key="1">
    <source>
        <dbReference type="ARBA" id="ARBA00022553"/>
    </source>
</evidence>
<dbReference type="PANTHER" id="PTHR48111:SF1">
    <property type="entry name" value="TWO-COMPONENT RESPONSE REGULATOR ORR33"/>
    <property type="match status" value="1"/>
</dbReference>
<reference evidence="8" key="1">
    <citation type="submission" date="2020-02" db="EMBL/GenBank/DDBJ databases">
        <authorList>
            <person name="Meier V. D."/>
        </authorList>
    </citation>
    <scope>NUCLEOTIDE SEQUENCE</scope>
    <source>
        <strain evidence="8">AVDCRST_MAG96</strain>
    </source>
</reference>
<dbReference type="GO" id="GO:0005829">
    <property type="term" value="C:cytosol"/>
    <property type="evidence" value="ECO:0007669"/>
    <property type="project" value="TreeGrafter"/>
</dbReference>
<dbReference type="AlphaFoldDB" id="A0A6J4T5V4"/>
<keyword evidence="4" id="KW-0238">DNA-binding</keyword>
<protein>
    <recommendedName>
        <fullName evidence="7">Response regulatory domain-containing protein</fullName>
    </recommendedName>
</protein>
<feature type="modified residue" description="4-aspartylphosphate" evidence="6">
    <location>
        <position position="51"/>
    </location>
</feature>
<keyword evidence="1 6" id="KW-0597">Phosphoprotein</keyword>
<evidence type="ECO:0000256" key="6">
    <source>
        <dbReference type="PROSITE-ProRule" id="PRU00169"/>
    </source>
</evidence>
<keyword evidence="3" id="KW-0805">Transcription regulation</keyword>
<dbReference type="EMBL" id="CADCVN010001029">
    <property type="protein sequence ID" value="CAA9514804.1"/>
    <property type="molecule type" value="Genomic_DNA"/>
</dbReference>
<dbReference type="Gene3D" id="3.40.50.2300">
    <property type="match status" value="1"/>
</dbReference>
<evidence type="ECO:0000256" key="4">
    <source>
        <dbReference type="ARBA" id="ARBA00023125"/>
    </source>
</evidence>
<dbReference type="PROSITE" id="PS50110">
    <property type="entry name" value="RESPONSE_REGULATORY"/>
    <property type="match status" value="1"/>
</dbReference>
<keyword evidence="2" id="KW-0902">Two-component regulatory system</keyword>
<dbReference type="PANTHER" id="PTHR48111">
    <property type="entry name" value="REGULATOR OF RPOS"/>
    <property type="match status" value="1"/>
</dbReference>
<dbReference type="Pfam" id="PF00072">
    <property type="entry name" value="Response_reg"/>
    <property type="match status" value="1"/>
</dbReference>
<dbReference type="InterPro" id="IPR011006">
    <property type="entry name" value="CheY-like_superfamily"/>
</dbReference>
<organism evidence="8">
    <name type="scientific">uncultured Segetibacter sp</name>
    <dbReference type="NCBI Taxonomy" id="481133"/>
    <lineage>
        <taxon>Bacteria</taxon>
        <taxon>Pseudomonadati</taxon>
        <taxon>Bacteroidota</taxon>
        <taxon>Chitinophagia</taxon>
        <taxon>Chitinophagales</taxon>
        <taxon>Chitinophagaceae</taxon>
        <taxon>Segetibacter</taxon>
        <taxon>environmental samples</taxon>
    </lineage>
</organism>
<dbReference type="SUPFAM" id="SSF52172">
    <property type="entry name" value="CheY-like"/>
    <property type="match status" value="1"/>
</dbReference>
<evidence type="ECO:0000256" key="3">
    <source>
        <dbReference type="ARBA" id="ARBA00023015"/>
    </source>
</evidence>
<proteinExistence type="predicted"/>
<evidence type="ECO:0000256" key="2">
    <source>
        <dbReference type="ARBA" id="ARBA00023012"/>
    </source>
</evidence>
<dbReference type="GO" id="GO:0000156">
    <property type="term" value="F:phosphorelay response regulator activity"/>
    <property type="evidence" value="ECO:0007669"/>
    <property type="project" value="TreeGrafter"/>
</dbReference>
<dbReference type="InterPro" id="IPR039420">
    <property type="entry name" value="WalR-like"/>
</dbReference>
<dbReference type="GO" id="GO:0032993">
    <property type="term" value="C:protein-DNA complex"/>
    <property type="evidence" value="ECO:0007669"/>
    <property type="project" value="TreeGrafter"/>
</dbReference>
<evidence type="ECO:0000259" key="7">
    <source>
        <dbReference type="PROSITE" id="PS50110"/>
    </source>
</evidence>
<sequence length="127" mass="14035">MKILVAEDEPLMLMAIEAKLKNDGFEVMGAPDGREALKILENYQPDIIITDILMPYTSGLELISIVKSGSNKKTPIIVLSGLGQENTVMEAFQLGADDFITKPFNPTELSVRVKRLLKLQTGTSKRK</sequence>
<keyword evidence="5" id="KW-0804">Transcription</keyword>
<dbReference type="InterPro" id="IPR001789">
    <property type="entry name" value="Sig_transdc_resp-reg_receiver"/>
</dbReference>
<accession>A0A6J4T5V4</accession>
<gene>
    <name evidence="8" type="ORF">AVDCRST_MAG96-2630</name>
</gene>
<dbReference type="GO" id="GO:0000976">
    <property type="term" value="F:transcription cis-regulatory region binding"/>
    <property type="evidence" value="ECO:0007669"/>
    <property type="project" value="TreeGrafter"/>
</dbReference>
<evidence type="ECO:0000313" key="8">
    <source>
        <dbReference type="EMBL" id="CAA9514804.1"/>
    </source>
</evidence>
<dbReference type="CDD" id="cd17574">
    <property type="entry name" value="REC_OmpR"/>
    <property type="match status" value="1"/>
</dbReference>
<name>A0A6J4T5V4_9BACT</name>
<dbReference type="GO" id="GO:0006355">
    <property type="term" value="P:regulation of DNA-templated transcription"/>
    <property type="evidence" value="ECO:0007669"/>
    <property type="project" value="TreeGrafter"/>
</dbReference>
<dbReference type="SMART" id="SM00448">
    <property type="entry name" value="REC"/>
    <property type="match status" value="1"/>
</dbReference>
<feature type="domain" description="Response regulatory" evidence="7">
    <location>
        <begin position="2"/>
        <end position="117"/>
    </location>
</feature>